<protein>
    <submittedName>
        <fullName evidence="2">Nuclear transport factor 2 family protein</fullName>
    </submittedName>
</protein>
<reference evidence="2 3" key="1">
    <citation type="submission" date="2023-12" db="EMBL/GenBank/DDBJ databases">
        <title>Baltic Sea Cyanobacteria.</title>
        <authorList>
            <person name="Delbaje E."/>
            <person name="Fewer D.P."/>
            <person name="Shishido T.K."/>
        </authorList>
    </citation>
    <scope>NUCLEOTIDE SEQUENCE [LARGE SCALE GENOMIC DNA]</scope>
    <source>
        <strain evidence="2 3">UHCC 0281</strain>
    </source>
</reference>
<keyword evidence="3" id="KW-1185">Reference proteome</keyword>
<dbReference type="InterPro" id="IPR037401">
    <property type="entry name" value="SnoaL-like"/>
</dbReference>
<feature type="domain" description="SnoaL-like" evidence="1">
    <location>
        <begin position="8"/>
        <end position="129"/>
    </location>
</feature>
<evidence type="ECO:0000259" key="1">
    <source>
        <dbReference type="Pfam" id="PF13474"/>
    </source>
</evidence>
<dbReference type="SUPFAM" id="SSF54427">
    <property type="entry name" value="NTF2-like"/>
    <property type="match status" value="1"/>
</dbReference>
<dbReference type="Proteomes" id="UP001302329">
    <property type="component" value="Unassembled WGS sequence"/>
</dbReference>
<evidence type="ECO:0000313" key="3">
    <source>
        <dbReference type="Proteomes" id="UP001302329"/>
    </source>
</evidence>
<name>A0ABU5SRB0_9CYAN</name>
<gene>
    <name evidence="2" type="ORF">VB739_00070</name>
</gene>
<dbReference type="Pfam" id="PF13474">
    <property type="entry name" value="SnoaL_3"/>
    <property type="match status" value="1"/>
</dbReference>
<dbReference type="EMBL" id="JAYGHY010000001">
    <property type="protein sequence ID" value="MEA5440942.1"/>
    <property type="molecule type" value="Genomic_DNA"/>
</dbReference>
<evidence type="ECO:0000313" key="2">
    <source>
        <dbReference type="EMBL" id="MEA5440942.1"/>
    </source>
</evidence>
<dbReference type="InterPro" id="IPR032710">
    <property type="entry name" value="NTF2-like_dom_sf"/>
</dbReference>
<proteinExistence type="predicted"/>
<comment type="caution">
    <text evidence="2">The sequence shown here is derived from an EMBL/GenBank/DDBJ whole genome shotgun (WGS) entry which is preliminary data.</text>
</comment>
<sequence length="132" mass="14719">MNADEAAIRDVLEQWASATRDGREEEVLANHLDELVLFDVLAPLQYTSAAQYRASWEAWQPDTQGSLQFALQDLSVQAGTDVGYAFGLLQCGGTLPDGQPFGEIVRITFCLRKLDGMWKVAHQHVSRPVERD</sequence>
<dbReference type="RefSeq" id="WP_323355116.1">
    <property type="nucleotide sequence ID" value="NZ_JAYGHY010000001.1"/>
</dbReference>
<accession>A0ABU5SRB0</accession>
<organism evidence="2 3">
    <name type="scientific">Cyanobium gracile UHCC 0281</name>
    <dbReference type="NCBI Taxonomy" id="3110309"/>
    <lineage>
        <taxon>Bacteria</taxon>
        <taxon>Bacillati</taxon>
        <taxon>Cyanobacteriota</taxon>
        <taxon>Cyanophyceae</taxon>
        <taxon>Synechococcales</taxon>
        <taxon>Prochlorococcaceae</taxon>
        <taxon>Cyanobium</taxon>
    </lineage>
</organism>
<dbReference type="Gene3D" id="3.10.450.50">
    <property type="match status" value="1"/>
</dbReference>